<accession>A0A8T1RLC8</accession>
<feature type="domain" description="3'-5' exonuclease" evidence="3">
    <location>
        <begin position="74"/>
        <end position="209"/>
    </location>
</feature>
<dbReference type="EMBL" id="CM031825">
    <property type="protein sequence ID" value="KAG6731566.1"/>
    <property type="molecule type" value="Genomic_DNA"/>
</dbReference>
<evidence type="ECO:0000259" key="3">
    <source>
        <dbReference type="Pfam" id="PF01612"/>
    </source>
</evidence>
<keyword evidence="6" id="KW-1185">Reference proteome</keyword>
<proteinExistence type="predicted"/>
<dbReference type="PANTHER" id="PTHR13620">
    <property type="entry name" value="3-5 EXONUCLEASE"/>
    <property type="match status" value="1"/>
</dbReference>
<keyword evidence="2" id="KW-0378">Hydrolase</keyword>
<evidence type="ECO:0000313" key="4">
    <source>
        <dbReference type="EMBL" id="KAG6667957.1"/>
    </source>
</evidence>
<sequence>MNDGRITIETHHSSDPQRFRTFTVHFFHSYRIHVILTSTPAVVRAWLRKVRSRFLTHIRSRRLVVGLGVQWNPYYASAATLQLCIGHRCLVFQLFHAPRIPSALRRFLSDTGNTFVGVCNHRDEDMLLGSKHRLLLSNLVDVRDVVTATKGWSRSLSMEELASRILGFKGVEKPERIGRSAWDDYWLSEKQVQYASVDAYLSFSMGKALNVWKWPDSMSL</sequence>
<reference evidence="5" key="2">
    <citation type="submission" date="2021-01" db="EMBL/GenBank/DDBJ databases">
        <authorList>
            <person name="Lovell J.T."/>
            <person name="Bentley N."/>
            <person name="Bhattarai G."/>
            <person name="Jenkins J.W."/>
            <person name="Sreedasyam A."/>
            <person name="Alarcon Y."/>
            <person name="Bock C."/>
            <person name="Boston L."/>
            <person name="Carlson J."/>
            <person name="Cervantes K."/>
            <person name="Clermont K."/>
            <person name="Krom N."/>
            <person name="Kubenka K."/>
            <person name="Mamidi S."/>
            <person name="Mattison C."/>
            <person name="Monteros M."/>
            <person name="Pisani C."/>
            <person name="Plott C."/>
            <person name="Rajasekar S."/>
            <person name="Rhein H.S."/>
            <person name="Rohla C."/>
            <person name="Song M."/>
            <person name="Hilaire R.S."/>
            <person name="Shu S."/>
            <person name="Wells L."/>
            <person name="Wang X."/>
            <person name="Webber J."/>
            <person name="Heerema R.J."/>
            <person name="Klein P."/>
            <person name="Conner P."/>
            <person name="Grauke L."/>
            <person name="Grimwood J."/>
            <person name="Schmutz J."/>
            <person name="Randall J.J."/>
        </authorList>
    </citation>
    <scope>NUCLEOTIDE SEQUENCE</scope>
    <source>
        <tissue evidence="5">Leaf</tissue>
    </source>
</reference>
<dbReference type="GO" id="GO:0005737">
    <property type="term" value="C:cytoplasm"/>
    <property type="evidence" value="ECO:0007669"/>
    <property type="project" value="TreeGrafter"/>
</dbReference>
<evidence type="ECO:0000313" key="5">
    <source>
        <dbReference type="EMBL" id="KAG6731566.1"/>
    </source>
</evidence>
<dbReference type="Proteomes" id="UP000811246">
    <property type="component" value="Chromosome 1"/>
</dbReference>
<dbReference type="GO" id="GO:0005634">
    <property type="term" value="C:nucleus"/>
    <property type="evidence" value="ECO:0007669"/>
    <property type="project" value="TreeGrafter"/>
</dbReference>
<name>A0A8T1RLC8_CARIL</name>
<dbReference type="PANTHER" id="PTHR13620:SF59">
    <property type="entry name" value="POLYNUCLEOTIDYL TRANSFERASE, RIBONUCLEASE H-LIKE SUPERFAMILY PROTEIN"/>
    <property type="match status" value="1"/>
</dbReference>
<keyword evidence="1" id="KW-0540">Nuclease</keyword>
<dbReference type="GO" id="GO:0003676">
    <property type="term" value="F:nucleic acid binding"/>
    <property type="evidence" value="ECO:0007669"/>
    <property type="project" value="InterPro"/>
</dbReference>
<evidence type="ECO:0000256" key="2">
    <source>
        <dbReference type="ARBA" id="ARBA00022801"/>
    </source>
</evidence>
<evidence type="ECO:0000256" key="1">
    <source>
        <dbReference type="ARBA" id="ARBA00022722"/>
    </source>
</evidence>
<comment type="caution">
    <text evidence="4">The sequence shown here is derived from an EMBL/GenBank/DDBJ whole genome shotgun (WGS) entry which is preliminary data.</text>
</comment>
<dbReference type="CDD" id="cd06141">
    <property type="entry name" value="WRN_exo"/>
    <property type="match status" value="1"/>
</dbReference>
<evidence type="ECO:0000313" key="6">
    <source>
        <dbReference type="Proteomes" id="UP000811609"/>
    </source>
</evidence>
<dbReference type="Pfam" id="PF01612">
    <property type="entry name" value="DNA_pol_A_exo1"/>
    <property type="match status" value="1"/>
</dbReference>
<dbReference type="Proteomes" id="UP000811609">
    <property type="component" value="Chromosome 1"/>
</dbReference>
<dbReference type="AlphaFoldDB" id="A0A8T1RLC8"/>
<dbReference type="InterPro" id="IPR002562">
    <property type="entry name" value="3'-5'_exonuclease_dom"/>
</dbReference>
<dbReference type="EMBL" id="CM031809">
    <property type="protein sequence ID" value="KAG6667957.1"/>
    <property type="molecule type" value="Genomic_DNA"/>
</dbReference>
<organism evidence="4 6">
    <name type="scientific">Carya illinoinensis</name>
    <name type="common">Pecan</name>
    <dbReference type="NCBI Taxonomy" id="32201"/>
    <lineage>
        <taxon>Eukaryota</taxon>
        <taxon>Viridiplantae</taxon>
        <taxon>Streptophyta</taxon>
        <taxon>Embryophyta</taxon>
        <taxon>Tracheophyta</taxon>
        <taxon>Spermatophyta</taxon>
        <taxon>Magnoliopsida</taxon>
        <taxon>eudicotyledons</taxon>
        <taxon>Gunneridae</taxon>
        <taxon>Pentapetalae</taxon>
        <taxon>rosids</taxon>
        <taxon>fabids</taxon>
        <taxon>Fagales</taxon>
        <taxon>Juglandaceae</taxon>
        <taxon>Carya</taxon>
    </lineage>
</organism>
<gene>
    <name evidence="4" type="ORF">CIPAW_01G136400</name>
    <name evidence="5" type="ORF">I3842_01G134800</name>
</gene>
<dbReference type="GO" id="GO:0006139">
    <property type="term" value="P:nucleobase-containing compound metabolic process"/>
    <property type="evidence" value="ECO:0007669"/>
    <property type="project" value="InterPro"/>
</dbReference>
<reference evidence="4" key="1">
    <citation type="submission" date="2020-12" db="EMBL/GenBank/DDBJ databases">
        <title>WGS assembly of Carya illinoinensis cv. Pawnee.</title>
        <authorList>
            <person name="Platts A."/>
            <person name="Shu S."/>
            <person name="Wright S."/>
            <person name="Barry K."/>
            <person name="Edger P."/>
            <person name="Pires J.C."/>
            <person name="Schmutz J."/>
        </authorList>
    </citation>
    <scope>NUCLEOTIDE SEQUENCE</scope>
    <source>
        <tissue evidence="4">Leaf</tissue>
    </source>
</reference>
<protein>
    <recommendedName>
        <fullName evidence="3">3'-5' exonuclease domain-containing protein</fullName>
    </recommendedName>
</protein>
<dbReference type="InterPro" id="IPR051132">
    <property type="entry name" value="3-5_Exonuclease_domain"/>
</dbReference>
<dbReference type="GO" id="GO:0008408">
    <property type="term" value="F:3'-5' exonuclease activity"/>
    <property type="evidence" value="ECO:0007669"/>
    <property type="project" value="InterPro"/>
</dbReference>